<gene>
    <name evidence="2" type="ORF">ZT1A5_G3956</name>
</gene>
<dbReference type="EMBL" id="LT882678">
    <property type="protein sequence ID" value="SMY22517.1"/>
    <property type="molecule type" value="Genomic_DNA"/>
</dbReference>
<name>A0A1Y6LDF2_ZYMTR</name>
<evidence type="ECO:0000313" key="2">
    <source>
        <dbReference type="EMBL" id="SMY22517.1"/>
    </source>
</evidence>
<feature type="compositionally biased region" description="Acidic residues" evidence="1">
    <location>
        <begin position="492"/>
        <end position="516"/>
    </location>
</feature>
<feature type="region of interest" description="Disordered" evidence="1">
    <location>
        <begin position="443"/>
        <end position="534"/>
    </location>
</feature>
<evidence type="ECO:0008006" key="4">
    <source>
        <dbReference type="Google" id="ProtNLM"/>
    </source>
</evidence>
<feature type="compositionally biased region" description="Basic and acidic residues" evidence="1">
    <location>
        <begin position="472"/>
        <end position="491"/>
    </location>
</feature>
<evidence type="ECO:0000313" key="3">
    <source>
        <dbReference type="Proteomes" id="UP000215453"/>
    </source>
</evidence>
<feature type="compositionally biased region" description="Acidic residues" evidence="1">
    <location>
        <begin position="443"/>
        <end position="471"/>
    </location>
</feature>
<proteinExistence type="predicted"/>
<dbReference type="AlphaFoldDB" id="A0A1Y6LDF2"/>
<dbReference type="Proteomes" id="UP000215453">
    <property type="component" value="Chromosome 3"/>
</dbReference>
<reference evidence="2 3" key="1">
    <citation type="submission" date="2016-10" db="EMBL/GenBank/DDBJ databases">
        <authorList>
            <person name="Varghese N."/>
        </authorList>
    </citation>
    <scope>NUCLEOTIDE SEQUENCE [LARGE SCALE GENOMIC DNA]</scope>
</reference>
<protein>
    <recommendedName>
        <fullName evidence="4">F-box domain-containing protein</fullName>
    </recommendedName>
</protein>
<feature type="compositionally biased region" description="Acidic residues" evidence="1">
    <location>
        <begin position="524"/>
        <end position="534"/>
    </location>
</feature>
<organism evidence="2 3">
    <name type="scientific">Zymoseptoria tritici ST99CH_1A5</name>
    <dbReference type="NCBI Taxonomy" id="1276529"/>
    <lineage>
        <taxon>Eukaryota</taxon>
        <taxon>Fungi</taxon>
        <taxon>Dikarya</taxon>
        <taxon>Ascomycota</taxon>
        <taxon>Pezizomycotina</taxon>
        <taxon>Dothideomycetes</taxon>
        <taxon>Dothideomycetidae</taxon>
        <taxon>Mycosphaerellales</taxon>
        <taxon>Mycosphaerellaceae</taxon>
        <taxon>Zymoseptoria</taxon>
    </lineage>
</organism>
<accession>A0A1Y6LDF2</accession>
<sequence>MADIMDQIILAQSAQESITERIERKCMRKLCMSTSLSANLHKCHQQNQSPLYSVLPKELRDIIFEYATSQEEDTTRAYKKTDFWCRPGNTAPQIVHTNLLLTCRRAYLESNALPFKSLEVSFYFDPGRGPPPWQQKIARSLLEGTASPRVFQHIDTFIFHIQMYVAEDEMFYDDDGNEADALLKTVRPRYLRIIIKHTDWWDWEDDEPLRFQMDWLQRVLHAPYLACLETFTLELETLERKKDQLKPIVDDLLTKTSVPRHHPSLPPNSPFTQLTIDRTTSPKISHWTGPADIDEEIYTPYEHLDELHYRTEVLTWRSHILPTTIALSSITEPAAPEPMPTSSISRSPSTYSWTTAVRLAHPDYRSSYPRAHLVRAQLQLAADASEVADLLAERLLTEHDSALKVETEMEDRRKMWRSGMAAMERKVLTERWATEGSLLEFEEGEVDVEESGEEVMPDEEDVSSEGWDDEDWRYRRWGTRDSDSGEDFVEHWEDEDEDMHGEDEDEDMHDADEDDNSDSKDMDYGEMDDEDVEE</sequence>
<evidence type="ECO:0000256" key="1">
    <source>
        <dbReference type="SAM" id="MobiDB-lite"/>
    </source>
</evidence>